<evidence type="ECO:0000256" key="7">
    <source>
        <dbReference type="ARBA" id="ARBA00052340"/>
    </source>
</evidence>
<dbReference type="Pfam" id="PF02540">
    <property type="entry name" value="NAD_synthase"/>
    <property type="match status" value="1"/>
</dbReference>
<dbReference type="InterPro" id="IPR036526">
    <property type="entry name" value="C-N_Hydrolase_sf"/>
</dbReference>
<proteinExistence type="inferred from homology"/>
<dbReference type="Pfam" id="PF00795">
    <property type="entry name" value="CN_hydrolase"/>
    <property type="match status" value="1"/>
</dbReference>
<keyword evidence="6 8" id="KW-0520">NAD</keyword>
<dbReference type="InterPro" id="IPR003694">
    <property type="entry name" value="NAD_synthase"/>
</dbReference>
<dbReference type="PIRSF" id="PIRSF006630">
    <property type="entry name" value="NADS_GAT"/>
    <property type="match status" value="1"/>
</dbReference>
<dbReference type="PROSITE" id="PS50263">
    <property type="entry name" value="CN_HYDROLASE"/>
    <property type="match status" value="1"/>
</dbReference>
<keyword evidence="3 8" id="KW-0436">Ligase</keyword>
<feature type="domain" description="CN hydrolase" evidence="10">
    <location>
        <begin position="5"/>
        <end position="275"/>
    </location>
</feature>
<dbReference type="InterPro" id="IPR014729">
    <property type="entry name" value="Rossmann-like_a/b/a_fold"/>
</dbReference>
<dbReference type="OrthoDB" id="2020662at2759"/>
<dbReference type="InterPro" id="IPR022310">
    <property type="entry name" value="NAD/GMP_synthase"/>
</dbReference>
<dbReference type="UniPathway" id="UPA00253">
    <property type="reaction ID" value="UER00334"/>
</dbReference>
<evidence type="ECO:0000256" key="9">
    <source>
        <dbReference type="SAM" id="MobiDB-lite"/>
    </source>
</evidence>
<keyword evidence="12" id="KW-1185">Reference proteome</keyword>
<dbReference type="CDD" id="cd07570">
    <property type="entry name" value="GAT_Gln-NAD-synth"/>
    <property type="match status" value="1"/>
</dbReference>
<evidence type="ECO:0000256" key="5">
    <source>
        <dbReference type="ARBA" id="ARBA00022840"/>
    </source>
</evidence>
<organism evidence="11 12">
    <name type="scientific">Pleomassaria siparia CBS 279.74</name>
    <dbReference type="NCBI Taxonomy" id="1314801"/>
    <lineage>
        <taxon>Eukaryota</taxon>
        <taxon>Fungi</taxon>
        <taxon>Dikarya</taxon>
        <taxon>Ascomycota</taxon>
        <taxon>Pezizomycotina</taxon>
        <taxon>Dothideomycetes</taxon>
        <taxon>Pleosporomycetidae</taxon>
        <taxon>Pleosporales</taxon>
        <taxon>Pleomassariaceae</taxon>
        <taxon>Pleomassaria</taxon>
    </lineage>
</organism>
<dbReference type="NCBIfam" id="TIGR00552">
    <property type="entry name" value="nadE"/>
    <property type="match status" value="1"/>
</dbReference>
<dbReference type="GO" id="GO:0005737">
    <property type="term" value="C:cytoplasm"/>
    <property type="evidence" value="ECO:0007669"/>
    <property type="project" value="InterPro"/>
</dbReference>
<dbReference type="GO" id="GO:0003952">
    <property type="term" value="F:NAD+ synthase (glutamine-hydrolyzing) activity"/>
    <property type="evidence" value="ECO:0007669"/>
    <property type="project" value="UniProtKB-UniRule"/>
</dbReference>
<name>A0A6G1JWB6_9PLEO</name>
<comment type="pathway">
    <text evidence="1 8">Cofactor biosynthesis; NAD(+) biosynthesis; NAD(+) from deamido-NAD(+) (L-Gln route): step 1/1.</text>
</comment>
<dbReference type="GO" id="GO:0009435">
    <property type="term" value="P:NAD+ biosynthetic process"/>
    <property type="evidence" value="ECO:0007669"/>
    <property type="project" value="UniProtKB-UniRule"/>
</dbReference>
<dbReference type="Gene3D" id="3.40.50.620">
    <property type="entry name" value="HUPs"/>
    <property type="match status" value="1"/>
</dbReference>
<feature type="region of interest" description="Disordered" evidence="9">
    <location>
        <begin position="700"/>
        <end position="721"/>
    </location>
</feature>
<sequence>MGRLLTVATVSLNQHVLDWTGNLDRIKESIHIAKRAGATLRVGPELEITGYGCLDHFLESDLYLHSLEMLALLLADESLHGIIVDVGCPLMHRNNRFNCRVLILNGRILLIRPKLFLANDGNYRENRFFIPWGRPQHVEEYFLPDIIYSLTGQRKVPIGDAVLSTIDTCLGVESCEEIWIPRSPHQDMSLNGVEIISNSSGSHHNLRKLDLRVSLITEATRKCGGIYLYSNMHGCDGDRLNYDGCCLIVVNGQIVAQGKQFNLDDVEVITAVVDIEAVRSYRCAPSRGAQSLIAPAYQRVEVDFRLSGDNSEFDPLLKPSPVQELRIHKPEEEISLSAACWMYDYLRRSNQAGFLVPLSGGIDSCATLCLVYSMCRLLCEAIKNGNTNVQNNVLRIAGTANPTSPQDLCNRIMHTVYMGMKTQSSSETRSRAKRLAEATGAYHLESDIDEGFKSIKGFLSTATGFDPQFRAHGGSTTENLALQNIQARTRMVTAYYFAQMLPQVRGRKAGGSLLVLGSANVDECLRGYLTKYDCSSADINPIGGVSKTDLIAFILWAKTEFDLPILDEFITAVPTAELEPITADYVQSDEIDMGFTYVELSVLGRIRKEDKAGPYSAFTKLLHIWGEEKTPRQIADKVQKFYHFWAINRHKMTTITPSLHLETYSPDDNRFDLRPFCYPAFYKSWSYKKINELVEKLEAKEKAEKGGADDDDDDEKKTTQM</sequence>
<dbReference type="Gene3D" id="3.60.110.10">
    <property type="entry name" value="Carbon-nitrogen hydrolase"/>
    <property type="match status" value="1"/>
</dbReference>
<reference evidence="11" key="1">
    <citation type="journal article" date="2020" name="Stud. Mycol.">
        <title>101 Dothideomycetes genomes: a test case for predicting lifestyles and emergence of pathogens.</title>
        <authorList>
            <person name="Haridas S."/>
            <person name="Albert R."/>
            <person name="Binder M."/>
            <person name="Bloem J."/>
            <person name="Labutti K."/>
            <person name="Salamov A."/>
            <person name="Andreopoulos B."/>
            <person name="Baker S."/>
            <person name="Barry K."/>
            <person name="Bills G."/>
            <person name="Bluhm B."/>
            <person name="Cannon C."/>
            <person name="Castanera R."/>
            <person name="Culley D."/>
            <person name="Daum C."/>
            <person name="Ezra D."/>
            <person name="Gonzalez J."/>
            <person name="Henrissat B."/>
            <person name="Kuo A."/>
            <person name="Liang C."/>
            <person name="Lipzen A."/>
            <person name="Lutzoni F."/>
            <person name="Magnuson J."/>
            <person name="Mondo S."/>
            <person name="Nolan M."/>
            <person name="Ohm R."/>
            <person name="Pangilinan J."/>
            <person name="Park H.-J."/>
            <person name="Ramirez L."/>
            <person name="Alfaro M."/>
            <person name="Sun H."/>
            <person name="Tritt A."/>
            <person name="Yoshinaga Y."/>
            <person name="Zwiers L.-H."/>
            <person name="Turgeon B."/>
            <person name="Goodwin S."/>
            <person name="Spatafora J."/>
            <person name="Crous P."/>
            <person name="Grigoriev I."/>
        </authorList>
    </citation>
    <scope>NUCLEOTIDE SEQUENCE</scope>
    <source>
        <strain evidence="11">CBS 279.74</strain>
    </source>
</reference>
<dbReference type="HAMAP" id="MF_02090">
    <property type="entry name" value="NadE_glutamine_dep"/>
    <property type="match status" value="1"/>
</dbReference>
<dbReference type="Proteomes" id="UP000799428">
    <property type="component" value="Unassembled WGS sequence"/>
</dbReference>
<evidence type="ECO:0000256" key="6">
    <source>
        <dbReference type="ARBA" id="ARBA00023027"/>
    </source>
</evidence>
<comment type="catalytic activity">
    <reaction evidence="7 8">
        <text>deamido-NAD(+) + L-glutamine + ATP + H2O = L-glutamate + AMP + diphosphate + NAD(+) + H(+)</text>
        <dbReference type="Rhea" id="RHEA:24384"/>
        <dbReference type="ChEBI" id="CHEBI:15377"/>
        <dbReference type="ChEBI" id="CHEBI:15378"/>
        <dbReference type="ChEBI" id="CHEBI:29985"/>
        <dbReference type="ChEBI" id="CHEBI:30616"/>
        <dbReference type="ChEBI" id="CHEBI:33019"/>
        <dbReference type="ChEBI" id="CHEBI:57540"/>
        <dbReference type="ChEBI" id="CHEBI:58359"/>
        <dbReference type="ChEBI" id="CHEBI:58437"/>
        <dbReference type="ChEBI" id="CHEBI:456215"/>
        <dbReference type="EC" id="6.3.5.1"/>
    </reaction>
</comment>
<dbReference type="FunFam" id="3.40.50.620:FF:000036">
    <property type="entry name" value="Glutamine-dependent NAD(+) synthetase"/>
    <property type="match status" value="1"/>
</dbReference>
<dbReference type="EC" id="6.3.5.1" evidence="8"/>
<evidence type="ECO:0000256" key="4">
    <source>
        <dbReference type="ARBA" id="ARBA00022741"/>
    </source>
</evidence>
<dbReference type="FunFam" id="3.60.110.10:FF:000003">
    <property type="entry name" value="Glutamine-dependent NAD(+) synthetase"/>
    <property type="match status" value="1"/>
</dbReference>
<dbReference type="GO" id="GO:0004359">
    <property type="term" value="F:glutaminase activity"/>
    <property type="evidence" value="ECO:0007669"/>
    <property type="project" value="InterPro"/>
</dbReference>
<evidence type="ECO:0000256" key="2">
    <source>
        <dbReference type="ARBA" id="ARBA00007145"/>
    </source>
</evidence>
<dbReference type="GO" id="GO:0005524">
    <property type="term" value="F:ATP binding"/>
    <property type="evidence" value="ECO:0007669"/>
    <property type="project" value="UniProtKB-UniRule"/>
</dbReference>
<keyword evidence="4 8" id="KW-0547">Nucleotide-binding</keyword>
<evidence type="ECO:0000259" key="10">
    <source>
        <dbReference type="PROSITE" id="PS50263"/>
    </source>
</evidence>
<dbReference type="EMBL" id="MU005782">
    <property type="protein sequence ID" value="KAF2704623.1"/>
    <property type="molecule type" value="Genomic_DNA"/>
</dbReference>
<gene>
    <name evidence="11" type="ORF">K504DRAFT_461378</name>
</gene>
<keyword evidence="5 8" id="KW-0067">ATP-binding</keyword>
<dbReference type="SUPFAM" id="SSF56317">
    <property type="entry name" value="Carbon-nitrogen hydrolase"/>
    <property type="match status" value="1"/>
</dbReference>
<evidence type="ECO:0000256" key="8">
    <source>
        <dbReference type="PIRNR" id="PIRNR006630"/>
    </source>
</evidence>
<protein>
    <recommendedName>
        <fullName evidence="8">Glutamine-dependent NAD(+) synthetase</fullName>
        <ecNumber evidence="8">6.3.5.1</ecNumber>
    </recommendedName>
    <alternativeName>
        <fullName evidence="8">NAD(+) synthase [glutamine-hydrolyzing]</fullName>
    </alternativeName>
</protein>
<dbReference type="CDD" id="cd00553">
    <property type="entry name" value="NAD_synthase"/>
    <property type="match status" value="1"/>
</dbReference>
<evidence type="ECO:0000256" key="3">
    <source>
        <dbReference type="ARBA" id="ARBA00022598"/>
    </source>
</evidence>
<dbReference type="PANTHER" id="PTHR23090">
    <property type="entry name" value="NH 3 /GLUTAMINE-DEPENDENT NAD + SYNTHETASE"/>
    <property type="match status" value="1"/>
</dbReference>
<comment type="similarity">
    <text evidence="2 8">In the C-terminal section; belongs to the NAD synthetase family.</text>
</comment>
<evidence type="ECO:0000256" key="1">
    <source>
        <dbReference type="ARBA" id="ARBA00005188"/>
    </source>
</evidence>
<dbReference type="InterPro" id="IPR014445">
    <property type="entry name" value="Gln-dep_NAD_synthase"/>
</dbReference>
<dbReference type="SUPFAM" id="SSF52402">
    <property type="entry name" value="Adenine nucleotide alpha hydrolases-like"/>
    <property type="match status" value="1"/>
</dbReference>
<accession>A0A6G1JWB6</accession>
<dbReference type="PANTHER" id="PTHR23090:SF9">
    <property type="entry name" value="GLUTAMINE-DEPENDENT NAD(+) SYNTHETASE"/>
    <property type="match status" value="1"/>
</dbReference>
<evidence type="ECO:0000313" key="12">
    <source>
        <dbReference type="Proteomes" id="UP000799428"/>
    </source>
</evidence>
<evidence type="ECO:0000313" key="11">
    <source>
        <dbReference type="EMBL" id="KAF2704623.1"/>
    </source>
</evidence>
<dbReference type="AlphaFoldDB" id="A0A6G1JWB6"/>
<dbReference type="InterPro" id="IPR003010">
    <property type="entry name" value="C-N_Hydrolase"/>
</dbReference>